<reference evidence="2 3" key="1">
    <citation type="submission" date="2020-08" db="EMBL/GenBank/DDBJ databases">
        <title>Genomic Encyclopedia of Type Strains, Phase IV (KMG-IV): sequencing the most valuable type-strain genomes for metagenomic binning, comparative biology and taxonomic classification.</title>
        <authorList>
            <person name="Goeker M."/>
        </authorList>
    </citation>
    <scope>NUCLEOTIDE SEQUENCE [LARGE SCALE GENOMIC DNA]</scope>
    <source>
        <strain evidence="2 3">DSM 27057</strain>
    </source>
</reference>
<sequence>MAQVANHPASDILVNGATTPPGKWNRAETDHFVVLSDGGEADLRRTAINLEKLQHLLTRLYHIDQAHDEVGKLTVTLFGKRSFFKDLGLVNARSAEGPYGAGLSDQRYYDPRADGAVLAVARADQIVELNTPEARERDCDNAMENDQDCLDANRINREPVPRPWAAALYSGVAQHFILTHIPSAYPRWYLDGVGALFSTVTMRGDGAVDYAAPPLYYKHVLRAYGTVRIGDVVTGRYLEPGYRRMVWTPYHAWLTAHFFLYSGLKPARQRSFSKYMSAIAHGTPMAQAAEELGDLRQLQHEFNVYLESSILYARSDKGKDPGQDPIVTNLSPAQVALIGPRLQMDARIEDDNAARRENWLHGLRTSLAQAGDAAEAHMLMAEAECRDGHDDLCLQQAEAVLARSPDNMLALAWKGMALADKAINEPADKRTGDLASARQILLSAAPADHGAAIPQIAYFRSFAKAGEAPPQQALIGMVKVTRINPAAPAPRLYLAEELVREGRSDLAKTIMLPVLYGGYASHEQTLGALLLGGAAAEQAQPH</sequence>
<protein>
    <submittedName>
        <fullName evidence="2">Uncharacterized protein</fullName>
    </submittedName>
</protein>
<feature type="region of interest" description="Disordered" evidence="1">
    <location>
        <begin position="1"/>
        <end position="20"/>
    </location>
</feature>
<dbReference type="EMBL" id="JACIDX010000023">
    <property type="protein sequence ID" value="MBB3957424.1"/>
    <property type="molecule type" value="Genomic_DNA"/>
</dbReference>
<comment type="caution">
    <text evidence="2">The sequence shown here is derived from an EMBL/GenBank/DDBJ whole genome shotgun (WGS) entry which is preliminary data.</text>
</comment>
<dbReference type="Gene3D" id="1.25.40.10">
    <property type="entry name" value="Tetratricopeptide repeat domain"/>
    <property type="match status" value="1"/>
</dbReference>
<evidence type="ECO:0000313" key="2">
    <source>
        <dbReference type="EMBL" id="MBB3957424.1"/>
    </source>
</evidence>
<evidence type="ECO:0000256" key="1">
    <source>
        <dbReference type="SAM" id="MobiDB-lite"/>
    </source>
</evidence>
<keyword evidence="3" id="KW-1185">Reference proteome</keyword>
<gene>
    <name evidence="2" type="ORF">GGR38_004398</name>
</gene>
<proteinExistence type="predicted"/>
<dbReference type="InterPro" id="IPR011990">
    <property type="entry name" value="TPR-like_helical_dom_sf"/>
</dbReference>
<accession>A0A7W6CML7</accession>
<evidence type="ECO:0000313" key="3">
    <source>
        <dbReference type="Proteomes" id="UP000548867"/>
    </source>
</evidence>
<dbReference type="AlphaFoldDB" id="A0A7W6CML7"/>
<organism evidence="2 3">
    <name type="scientific">Novosphingobium sediminicola</name>
    <dbReference type="NCBI Taxonomy" id="563162"/>
    <lineage>
        <taxon>Bacteria</taxon>
        <taxon>Pseudomonadati</taxon>
        <taxon>Pseudomonadota</taxon>
        <taxon>Alphaproteobacteria</taxon>
        <taxon>Sphingomonadales</taxon>
        <taxon>Sphingomonadaceae</taxon>
        <taxon>Novosphingobium</taxon>
    </lineage>
</organism>
<dbReference type="Proteomes" id="UP000548867">
    <property type="component" value="Unassembled WGS sequence"/>
</dbReference>
<name>A0A7W6CML7_9SPHN</name>